<name>A0A2K9NX81_BACTC</name>
<dbReference type="RefSeq" id="WP_102245411.1">
    <property type="nucleotide sequence ID" value="NZ_CP025704.1"/>
</dbReference>
<dbReference type="InterPro" id="IPR002641">
    <property type="entry name" value="PNPLA_dom"/>
</dbReference>
<dbReference type="EMBL" id="CP025704">
    <property type="protein sequence ID" value="AUO00124.1"/>
    <property type="molecule type" value="Genomic_DNA"/>
</dbReference>
<dbReference type="KEGG" id="bsto:C0V70_18830"/>
<dbReference type="InterPro" id="IPR050301">
    <property type="entry name" value="NTE"/>
</dbReference>
<dbReference type="PANTHER" id="PTHR14226">
    <property type="entry name" value="NEUROPATHY TARGET ESTERASE/SWISS CHEESE D.MELANOGASTER"/>
    <property type="match status" value="1"/>
</dbReference>
<dbReference type="Proteomes" id="UP000235584">
    <property type="component" value="Chromosome"/>
</dbReference>
<dbReference type="Pfam" id="PF01734">
    <property type="entry name" value="Patatin"/>
    <property type="match status" value="1"/>
</dbReference>
<sequence>MYHDVDLSQFKNKKTALVLSGGVVKAASWHLGVALALEELGFVLKHNKSPLDADYEISTYVGSSAGSLINLYFASGFRPIDVIDATINRKNAQTSLKPVTYADMLSRKMPSRNPFNFDFYNPLEGFPAFLKQMSKPLLSISGLFSTEGLNQYMQKHVILSQNFEEYAADMFVVATQLDHSRKVIFSKYNYPSPIHDSTAEYYTGVDITQAVSASMSVPPFYAPFPIKNPRTAQVDYYIDGEIRETLSNHVAVDNKCDYIISSWTHTPYHYHDEIGSLINFGLPAICMQAIYLMIQKKIVSSRGQKVLAKDIIDTVNDYMSSQNFSVKDKVKITSILERKLNYNPNVKFIDIYPDHSHYKLFFTNSFSLDPQKAKYIMTAGYKKTLEVFKNLD</sequence>
<dbReference type="PANTHER" id="PTHR14226:SF57">
    <property type="entry name" value="BLR7027 PROTEIN"/>
    <property type="match status" value="1"/>
</dbReference>
<protein>
    <submittedName>
        <fullName evidence="1">Uncharacterized protein</fullName>
    </submittedName>
</protein>
<dbReference type="GO" id="GO:0006629">
    <property type="term" value="P:lipid metabolic process"/>
    <property type="evidence" value="ECO:0007669"/>
    <property type="project" value="InterPro"/>
</dbReference>
<dbReference type="AlphaFoldDB" id="A0A2K9NX81"/>
<organism evidence="1 2">
    <name type="scientific">Bacteriovorax stolpii</name>
    <name type="common">Bdellovibrio stolpii</name>
    <dbReference type="NCBI Taxonomy" id="960"/>
    <lineage>
        <taxon>Bacteria</taxon>
        <taxon>Pseudomonadati</taxon>
        <taxon>Bdellovibrionota</taxon>
        <taxon>Bacteriovoracia</taxon>
        <taxon>Bacteriovoracales</taxon>
        <taxon>Bacteriovoracaceae</taxon>
        <taxon>Bacteriovorax</taxon>
    </lineage>
</organism>
<dbReference type="InterPro" id="IPR016035">
    <property type="entry name" value="Acyl_Trfase/lysoPLipase"/>
</dbReference>
<gene>
    <name evidence="1" type="ORF">C0V70_18830</name>
</gene>
<proteinExistence type="predicted"/>
<reference evidence="1 2" key="1">
    <citation type="submission" date="2018-01" db="EMBL/GenBank/DDBJ databases">
        <title>Complete genome sequence of Bacteriovorax stolpii DSM12778.</title>
        <authorList>
            <person name="Tang B."/>
            <person name="Chang J."/>
        </authorList>
    </citation>
    <scope>NUCLEOTIDE SEQUENCE [LARGE SCALE GENOMIC DNA]</scope>
    <source>
        <strain evidence="1 2">DSM 12778</strain>
    </source>
</reference>
<dbReference type="Gene3D" id="3.40.1090.10">
    <property type="entry name" value="Cytosolic phospholipase A2 catalytic domain"/>
    <property type="match status" value="2"/>
</dbReference>
<accession>A0A2K9NX81</accession>
<dbReference type="SUPFAM" id="SSF52151">
    <property type="entry name" value="FabD/lysophospholipase-like"/>
    <property type="match status" value="1"/>
</dbReference>
<keyword evidence="2" id="KW-1185">Reference proteome</keyword>
<evidence type="ECO:0000313" key="2">
    <source>
        <dbReference type="Proteomes" id="UP000235584"/>
    </source>
</evidence>
<dbReference type="OrthoDB" id="5288380at2"/>
<evidence type="ECO:0000313" key="1">
    <source>
        <dbReference type="EMBL" id="AUO00124.1"/>
    </source>
</evidence>